<feature type="domain" description="PPM-type phosphatase" evidence="2">
    <location>
        <begin position="170"/>
        <end position="390"/>
    </location>
</feature>
<evidence type="ECO:0000259" key="2">
    <source>
        <dbReference type="SMART" id="SM00331"/>
    </source>
</evidence>
<organism evidence="3 4">
    <name type="scientific">Catenuloplanes niger</name>
    <dbReference type="NCBI Taxonomy" id="587534"/>
    <lineage>
        <taxon>Bacteria</taxon>
        <taxon>Bacillati</taxon>
        <taxon>Actinomycetota</taxon>
        <taxon>Actinomycetes</taxon>
        <taxon>Micromonosporales</taxon>
        <taxon>Micromonosporaceae</taxon>
        <taxon>Catenuloplanes</taxon>
    </lineage>
</organism>
<dbReference type="InterPro" id="IPR052016">
    <property type="entry name" value="Bact_Sigma-Reg"/>
</dbReference>
<dbReference type="PANTHER" id="PTHR43156:SF2">
    <property type="entry name" value="STAGE II SPORULATION PROTEIN E"/>
    <property type="match status" value="1"/>
</dbReference>
<dbReference type="Proteomes" id="UP001183629">
    <property type="component" value="Unassembled WGS sequence"/>
</dbReference>
<proteinExistence type="predicted"/>
<dbReference type="Pfam" id="PF07228">
    <property type="entry name" value="SpoIIE"/>
    <property type="match status" value="1"/>
</dbReference>
<dbReference type="RefSeq" id="WP_310409136.1">
    <property type="nucleotide sequence ID" value="NZ_JAVDYC010000001.1"/>
</dbReference>
<sequence>MSSLESVRQLLGQTHRAQPEDLPGMVMDAAAQLDATALIIYLVDHQQRWLTPLTAPGTPAREPLAVDGTLPGRAYSLTETIVAEGGGDGVRMWVPVLDGAERLGVLEVVAAVALTAQAVEDCKAVASVLGEIIVTRSLYTDTIERVRRREPMRLPAEILRAQLPPLTFATDRLVVSGILEPCYDVAGDAFDYAVNGDVAHLALFDAAGHGSSGGTRAVMLATQALGAYRNARRTGLDLIGTYHHIDDAVRAYDRSGMITAVLAELDQRTGVLRVISAGHPGGILLRGGRAVKVLPTPTALPVPLGDLRAPVVVEEMLEPGDQLLLYTDGITEARSRDGDLFGIDRLIDFAVKAVADRLPPPETTRRLVHAILAHQDDTLQDDATVLLAAWRDGSPGELQP</sequence>
<dbReference type="SUPFAM" id="SSF81606">
    <property type="entry name" value="PP2C-like"/>
    <property type="match status" value="1"/>
</dbReference>
<keyword evidence="1" id="KW-0378">Hydrolase</keyword>
<evidence type="ECO:0000256" key="1">
    <source>
        <dbReference type="ARBA" id="ARBA00022801"/>
    </source>
</evidence>
<comment type="caution">
    <text evidence="3">The sequence shown here is derived from an EMBL/GenBank/DDBJ whole genome shotgun (WGS) entry which is preliminary data.</text>
</comment>
<evidence type="ECO:0000313" key="3">
    <source>
        <dbReference type="EMBL" id="MDR7320581.1"/>
    </source>
</evidence>
<dbReference type="SUPFAM" id="SSF55781">
    <property type="entry name" value="GAF domain-like"/>
    <property type="match status" value="1"/>
</dbReference>
<dbReference type="SMART" id="SM00331">
    <property type="entry name" value="PP2C_SIG"/>
    <property type="match status" value="1"/>
</dbReference>
<protein>
    <submittedName>
        <fullName evidence="3">Serine/threonine protein phosphatase PrpC</fullName>
    </submittedName>
</protein>
<dbReference type="AlphaFoldDB" id="A0AAE3ZJY6"/>
<dbReference type="EMBL" id="JAVDYC010000001">
    <property type="protein sequence ID" value="MDR7320581.1"/>
    <property type="molecule type" value="Genomic_DNA"/>
</dbReference>
<accession>A0AAE3ZJY6</accession>
<evidence type="ECO:0000313" key="4">
    <source>
        <dbReference type="Proteomes" id="UP001183629"/>
    </source>
</evidence>
<keyword evidence="4" id="KW-1185">Reference proteome</keyword>
<dbReference type="InterPro" id="IPR001932">
    <property type="entry name" value="PPM-type_phosphatase-like_dom"/>
</dbReference>
<reference evidence="3 4" key="1">
    <citation type="submission" date="2023-07" db="EMBL/GenBank/DDBJ databases">
        <title>Sequencing the genomes of 1000 actinobacteria strains.</title>
        <authorList>
            <person name="Klenk H.-P."/>
        </authorList>
    </citation>
    <scope>NUCLEOTIDE SEQUENCE [LARGE SCALE GENOMIC DNA]</scope>
    <source>
        <strain evidence="3 4">DSM 44711</strain>
    </source>
</reference>
<dbReference type="GO" id="GO:0016791">
    <property type="term" value="F:phosphatase activity"/>
    <property type="evidence" value="ECO:0007669"/>
    <property type="project" value="TreeGrafter"/>
</dbReference>
<dbReference type="PANTHER" id="PTHR43156">
    <property type="entry name" value="STAGE II SPORULATION PROTEIN E-RELATED"/>
    <property type="match status" value="1"/>
</dbReference>
<name>A0AAE3ZJY6_9ACTN</name>
<gene>
    <name evidence="3" type="ORF">J2S44_000831</name>
</gene>
<dbReference type="InterPro" id="IPR036457">
    <property type="entry name" value="PPM-type-like_dom_sf"/>
</dbReference>
<dbReference type="Gene3D" id="3.60.40.10">
    <property type="entry name" value="PPM-type phosphatase domain"/>
    <property type="match status" value="1"/>
</dbReference>